<protein>
    <submittedName>
        <fullName evidence="3">Uncharacterized protein</fullName>
    </submittedName>
</protein>
<accession>E3SL67</accession>
<evidence type="ECO:0000313" key="4">
    <source>
        <dbReference type="Proteomes" id="UP000006527"/>
    </source>
</evidence>
<organism evidence="3 4">
    <name type="scientific">Synechococcus phage S-SSM7</name>
    <dbReference type="NCBI Taxonomy" id="445686"/>
    <lineage>
        <taxon>Viruses</taxon>
        <taxon>Duplodnaviria</taxon>
        <taxon>Heunggongvirae</taxon>
        <taxon>Uroviricota</taxon>
        <taxon>Caudoviricetes</taxon>
        <taxon>Pantevenvirales</taxon>
        <taxon>Kyanoviridae</taxon>
        <taxon>Lipsvirus</taxon>
        <taxon>Lipsvirus ssm7</taxon>
    </lineage>
</organism>
<dbReference type="GeneID" id="10328718"/>
<feature type="transmembrane region" description="Helical" evidence="2">
    <location>
        <begin position="12"/>
        <end position="33"/>
    </location>
</feature>
<evidence type="ECO:0000313" key="3">
    <source>
        <dbReference type="EMBL" id="ADO98215.1"/>
    </source>
</evidence>
<dbReference type="KEGG" id="vg:10328718"/>
<dbReference type="RefSeq" id="YP_004324202.1">
    <property type="nucleotide sequence ID" value="NC_015287.1"/>
</dbReference>
<dbReference type="EMBL" id="GU071098">
    <property type="protein sequence ID" value="ADO98215.1"/>
    <property type="molecule type" value="Genomic_DNA"/>
</dbReference>
<name>E3SL67_9CAUD</name>
<sequence length="323" mass="35236">MTLISTTLLVTRVLTLMTLDCSTALTFLFRWFVLWVRTPSNQKLASRLVTESLQTHLPKVTYLTKDLEDFFPTLTATTEESRLQTLCNSDITIFTERPERVSFFCAYIVSTILCEIMTQPNSKWKWIAIGTVGSLFAVSHIGMIGMLSQRGSKLPQINLPVGDYTSYRADVSEEGYRIDYKGNDPTVMRVERDRNVKGGFLGLGNNKIRTVEEYTMDGAHHQGGSTSNPRSWQDNTNGGGESGKLTAQQVECIEAVGGGKQTGRVVGTSIGTAAAPAVVNIPFVGWLAAGWIAMFGGNQGAEIGGNMASELADACEDPELSDK</sequence>
<keyword evidence="2" id="KW-1133">Transmembrane helix</keyword>
<dbReference type="Proteomes" id="UP000006527">
    <property type="component" value="Segment"/>
</dbReference>
<feature type="compositionally biased region" description="Polar residues" evidence="1">
    <location>
        <begin position="223"/>
        <end position="236"/>
    </location>
</feature>
<evidence type="ECO:0000256" key="2">
    <source>
        <dbReference type="SAM" id="Phobius"/>
    </source>
</evidence>
<gene>
    <name evidence="3" type="ORF">SSSM7_149</name>
</gene>
<reference evidence="3 4" key="1">
    <citation type="journal article" date="2010" name="Environ. Microbiol.">
        <title>Genomic analysis of oceanic cyanobacterial myoviruses compared with T4-like myoviruses from diverse hosts and environments.</title>
        <authorList>
            <person name="Sullivan M.B."/>
            <person name="Huang K.H."/>
            <person name="Ignacio-Espinoza J.C."/>
            <person name="Berlin A.M."/>
            <person name="Kelly L."/>
            <person name="Weigele P.R."/>
            <person name="DeFrancesco A.S."/>
            <person name="Kern S.E."/>
            <person name="Thompson L.R."/>
            <person name="Young S."/>
            <person name="Yandava C."/>
            <person name="Fu R."/>
            <person name="Krastins B."/>
            <person name="Chase M."/>
            <person name="Sarracino D."/>
            <person name="Osburne M.S."/>
            <person name="Henn M.R."/>
            <person name="Chisholm S.W."/>
        </authorList>
    </citation>
    <scope>NUCLEOTIDE SEQUENCE [LARGE SCALE GENOMIC DNA]</scope>
    <source>
        <strain evidence="3">8109-3</strain>
    </source>
</reference>
<evidence type="ECO:0000256" key="1">
    <source>
        <dbReference type="SAM" id="MobiDB-lite"/>
    </source>
</evidence>
<keyword evidence="4" id="KW-1185">Reference proteome</keyword>
<keyword evidence="2" id="KW-0472">Membrane</keyword>
<feature type="transmembrane region" description="Helical" evidence="2">
    <location>
        <begin position="124"/>
        <end position="147"/>
    </location>
</feature>
<feature type="region of interest" description="Disordered" evidence="1">
    <location>
        <begin position="218"/>
        <end position="243"/>
    </location>
</feature>
<proteinExistence type="predicted"/>
<keyword evidence="2" id="KW-0812">Transmembrane</keyword>
<dbReference type="OrthoDB" id="13761at10239"/>